<dbReference type="KEGG" id="mees:MmiEs2_05050"/>
<accession>A0AA96V9V4</accession>
<dbReference type="EMBL" id="CP131062">
    <property type="protein sequence ID" value="WNY28320.1"/>
    <property type="molecule type" value="Genomic_DNA"/>
</dbReference>
<reference evidence="1 2" key="1">
    <citation type="submission" date="2023-07" db="EMBL/GenBank/DDBJ databases">
        <title>Closed genome sequence of Methanimicrococcus sp. Es2.</title>
        <authorList>
            <person name="Protasov E."/>
            <person name="Platt K."/>
            <person name="Reeh H."/>
            <person name="Poehlein A."/>
            <person name="Daniel R."/>
            <person name="Brune A."/>
        </authorList>
    </citation>
    <scope>NUCLEOTIDE SEQUENCE [LARGE SCALE GENOMIC DNA]</scope>
    <source>
        <strain evidence="1 2">Es2</strain>
    </source>
</reference>
<sequence length="229" mass="26312">MPQKASICFDFKDSERVGDIAANLNWFDSDFVSFGSFDSLNSFLKIAEKESVDPDEIRSLLNETDITVVFIGKHTFENAFCLQMIDESFRRENAFLAVYLNNAEDVVKTGREILGKNPLDLFYFEHKDGATTLNHGAVVLPGKLKRRISSKDMKAKIDFVKVYDYVKDNGAENLEKWIEEERQRKVDFWAECGKISKEEWTSALKVTNKGGIASFFLYYDWANYSKDLS</sequence>
<dbReference type="Proteomes" id="UP001302662">
    <property type="component" value="Chromosome"/>
</dbReference>
<protein>
    <submittedName>
        <fullName evidence="1">Uncharacterized protein</fullName>
    </submittedName>
</protein>
<evidence type="ECO:0000313" key="1">
    <source>
        <dbReference type="EMBL" id="WNY28320.1"/>
    </source>
</evidence>
<evidence type="ECO:0000313" key="2">
    <source>
        <dbReference type="Proteomes" id="UP001302662"/>
    </source>
</evidence>
<proteinExistence type="predicted"/>
<name>A0AA96V9V4_9EURY</name>
<organism evidence="1 2">
    <name type="scientific">Methanimicrococcus stummii</name>
    <dbReference type="NCBI Taxonomy" id="3028294"/>
    <lineage>
        <taxon>Archaea</taxon>
        <taxon>Methanobacteriati</taxon>
        <taxon>Methanobacteriota</taxon>
        <taxon>Stenosarchaea group</taxon>
        <taxon>Methanomicrobia</taxon>
        <taxon>Methanosarcinales</taxon>
        <taxon>Methanosarcinaceae</taxon>
        <taxon>Methanimicrococcus</taxon>
    </lineage>
</organism>
<dbReference type="GeneID" id="85196955"/>
<gene>
    <name evidence="1" type="ORF">MmiEs2_05050</name>
</gene>
<keyword evidence="2" id="KW-1185">Reference proteome</keyword>
<dbReference type="AlphaFoldDB" id="A0AA96V9V4"/>
<dbReference type="RefSeq" id="WP_316559863.1">
    <property type="nucleotide sequence ID" value="NZ_CP131062.1"/>
</dbReference>